<dbReference type="Proteomes" id="UP001212996">
    <property type="component" value="Unassembled WGS sequence"/>
</dbReference>
<comment type="caution">
    <text evidence="1">The sequence shown here is derived from an EMBL/GenBank/DDBJ whole genome shotgun (WGS) entry which is preliminary data.</text>
</comment>
<accession>A0AAW6BR06</accession>
<protein>
    <submittedName>
        <fullName evidence="1">Antirestriction protein ArdR</fullName>
    </submittedName>
</protein>
<dbReference type="AlphaFoldDB" id="A0AAW6BR06"/>
<evidence type="ECO:0000313" key="2">
    <source>
        <dbReference type="Proteomes" id="UP001212996"/>
    </source>
</evidence>
<evidence type="ECO:0000313" key="1">
    <source>
        <dbReference type="EMBL" id="MDB6375085.1"/>
    </source>
</evidence>
<dbReference type="EMBL" id="JAQMFO010000080">
    <property type="protein sequence ID" value="MDB6375085.1"/>
    <property type="molecule type" value="Genomic_DNA"/>
</dbReference>
<sequence length="98" mass="11267">MFDYRSEDAARYGREVYHHFSKKGNHRWDACVFLDNNGRYSAVFRHSYSKKVNGVKKTFIDDEIVVSGEDAASFTQAMFPKLDDVQALKGSSFFNSLL</sequence>
<name>A0AAW6BR06_9GAMM</name>
<reference evidence="1" key="1">
    <citation type="submission" date="2023-01" db="EMBL/GenBank/DDBJ databases">
        <title>Genome sequencing of Photorhabdus bodei 09-20.</title>
        <authorList>
            <person name="Kalindamar S."/>
            <person name="Kumru S."/>
        </authorList>
    </citation>
    <scope>NUCLEOTIDE SEQUENCE</scope>
    <source>
        <strain evidence="1">09-20</strain>
    </source>
</reference>
<dbReference type="RefSeq" id="WP_271868080.1">
    <property type="nucleotide sequence ID" value="NZ_JAQMFO010000080.1"/>
</dbReference>
<proteinExistence type="predicted"/>
<organism evidence="1 2">
    <name type="scientific">Photorhabdus bodei</name>
    <dbReference type="NCBI Taxonomy" id="2029681"/>
    <lineage>
        <taxon>Bacteria</taxon>
        <taxon>Pseudomonadati</taxon>
        <taxon>Pseudomonadota</taxon>
        <taxon>Gammaproteobacteria</taxon>
        <taxon>Enterobacterales</taxon>
        <taxon>Morganellaceae</taxon>
        <taxon>Photorhabdus</taxon>
    </lineage>
</organism>
<gene>
    <name evidence="1" type="ORF">PH362_25190</name>
</gene>